<accession>A0ABP0G8Q8</accession>
<comment type="caution">
    <text evidence="1">The sequence shown here is derived from an EMBL/GenBank/DDBJ whole genome shotgun (WGS) entry which is preliminary data.</text>
</comment>
<sequence>MTKTLTCTHRAKKQWDRQLSEDYCNYREVKIQMLNSLYDTFFISQSPDTFNRLGIKSIHFVAGEWWKQSATETNTSV</sequence>
<name>A0ABP0G8Q8_CLALP</name>
<reference evidence="1 2" key="1">
    <citation type="submission" date="2024-02" db="EMBL/GenBank/DDBJ databases">
        <authorList>
            <person name="Daric V."/>
            <person name="Darras S."/>
        </authorList>
    </citation>
    <scope>NUCLEOTIDE SEQUENCE [LARGE SCALE GENOMIC DNA]</scope>
</reference>
<dbReference type="Proteomes" id="UP001642483">
    <property type="component" value="Unassembled WGS sequence"/>
</dbReference>
<evidence type="ECO:0000313" key="1">
    <source>
        <dbReference type="EMBL" id="CAK8687868.1"/>
    </source>
</evidence>
<dbReference type="EMBL" id="CAWYQH010000106">
    <property type="protein sequence ID" value="CAK8687868.1"/>
    <property type="molecule type" value="Genomic_DNA"/>
</dbReference>
<gene>
    <name evidence="1" type="ORF">CVLEPA_LOCUS19921</name>
</gene>
<proteinExistence type="predicted"/>
<organism evidence="1 2">
    <name type="scientific">Clavelina lepadiformis</name>
    <name type="common">Light-bulb sea squirt</name>
    <name type="synonym">Ascidia lepadiformis</name>
    <dbReference type="NCBI Taxonomy" id="159417"/>
    <lineage>
        <taxon>Eukaryota</taxon>
        <taxon>Metazoa</taxon>
        <taxon>Chordata</taxon>
        <taxon>Tunicata</taxon>
        <taxon>Ascidiacea</taxon>
        <taxon>Aplousobranchia</taxon>
        <taxon>Clavelinidae</taxon>
        <taxon>Clavelina</taxon>
    </lineage>
</organism>
<keyword evidence="2" id="KW-1185">Reference proteome</keyword>
<protein>
    <submittedName>
        <fullName evidence="1">Uncharacterized protein</fullName>
    </submittedName>
</protein>
<evidence type="ECO:0000313" key="2">
    <source>
        <dbReference type="Proteomes" id="UP001642483"/>
    </source>
</evidence>